<feature type="compositionally biased region" description="Low complexity" evidence="1">
    <location>
        <begin position="1"/>
        <end position="11"/>
    </location>
</feature>
<sequence length="166" mass="19041">MLMTHPKLLPTPKVPKKKKKKQKDEWNKSPKVSDNKDLAIQRRSLFNDPKRLQAAITLTMKSGLTDWLIKLLNFRVSPIYKLAICQLIQFDPDPGLKLISQEVDDMWITYVAADQPLCNQTYQGTHYCYLPTTILSLLQVDGDWFRRLTTFMLLAAFLASPCSAAK</sequence>
<organism evidence="2 3">
    <name type="scientific">Romanomermis culicivorax</name>
    <name type="common">Nematode worm</name>
    <dbReference type="NCBI Taxonomy" id="13658"/>
    <lineage>
        <taxon>Eukaryota</taxon>
        <taxon>Metazoa</taxon>
        <taxon>Ecdysozoa</taxon>
        <taxon>Nematoda</taxon>
        <taxon>Enoplea</taxon>
        <taxon>Dorylaimia</taxon>
        <taxon>Mermithida</taxon>
        <taxon>Mermithoidea</taxon>
        <taxon>Mermithidae</taxon>
        <taxon>Romanomermis</taxon>
    </lineage>
</organism>
<dbReference type="AlphaFoldDB" id="A0A915III6"/>
<dbReference type="WBParaSite" id="nRc.2.0.1.t13987-RA">
    <property type="protein sequence ID" value="nRc.2.0.1.t13987-RA"/>
    <property type="gene ID" value="nRc.2.0.1.g13987"/>
</dbReference>
<evidence type="ECO:0000313" key="3">
    <source>
        <dbReference type="WBParaSite" id="nRc.2.0.1.t13987-RA"/>
    </source>
</evidence>
<dbReference type="Proteomes" id="UP000887565">
    <property type="component" value="Unplaced"/>
</dbReference>
<feature type="compositionally biased region" description="Basic and acidic residues" evidence="1">
    <location>
        <begin position="22"/>
        <end position="33"/>
    </location>
</feature>
<evidence type="ECO:0000313" key="2">
    <source>
        <dbReference type="Proteomes" id="UP000887565"/>
    </source>
</evidence>
<keyword evidence="2" id="KW-1185">Reference proteome</keyword>
<feature type="region of interest" description="Disordered" evidence="1">
    <location>
        <begin position="1"/>
        <end position="33"/>
    </location>
</feature>
<accession>A0A915III6</accession>
<evidence type="ECO:0000256" key="1">
    <source>
        <dbReference type="SAM" id="MobiDB-lite"/>
    </source>
</evidence>
<proteinExistence type="predicted"/>
<protein>
    <submittedName>
        <fullName evidence="3">Uncharacterized protein</fullName>
    </submittedName>
</protein>
<name>A0A915III6_ROMCU</name>
<reference evidence="3" key="1">
    <citation type="submission" date="2022-11" db="UniProtKB">
        <authorList>
            <consortium name="WormBaseParasite"/>
        </authorList>
    </citation>
    <scope>IDENTIFICATION</scope>
</reference>